<comment type="similarity">
    <text evidence="1">Belongs to the peptidase M38 family.</text>
</comment>
<dbReference type="InterPro" id="IPR006680">
    <property type="entry name" value="Amidohydro-rel"/>
</dbReference>
<organism evidence="3 4">
    <name type="scientific">Clostridium tanneri</name>
    <dbReference type="NCBI Taxonomy" id="3037988"/>
    <lineage>
        <taxon>Bacteria</taxon>
        <taxon>Bacillati</taxon>
        <taxon>Bacillota</taxon>
        <taxon>Clostridia</taxon>
        <taxon>Eubacteriales</taxon>
        <taxon>Clostridiaceae</taxon>
        <taxon>Clostridium</taxon>
    </lineage>
</organism>
<evidence type="ECO:0000313" key="3">
    <source>
        <dbReference type="EMBL" id="MDW8801370.1"/>
    </source>
</evidence>
<comment type="subcellular location">
    <subcellularLocation>
        <location evidence="1">Cytoplasm</location>
    </subcellularLocation>
</comment>
<dbReference type="PIRSF" id="PIRSF001238">
    <property type="entry name" value="IadA"/>
    <property type="match status" value="1"/>
</dbReference>
<evidence type="ECO:0000313" key="4">
    <source>
        <dbReference type="Proteomes" id="UP001281656"/>
    </source>
</evidence>
<dbReference type="Gene3D" id="3.20.20.140">
    <property type="entry name" value="Metal-dependent hydrolases"/>
    <property type="match status" value="1"/>
</dbReference>
<comment type="cofactor">
    <cofactor evidence="1">
        <name>Zn(2+)</name>
        <dbReference type="ChEBI" id="CHEBI:29105"/>
    </cofactor>
    <text evidence="1">Binds 2 Zn(2+) ions per subunit.</text>
</comment>
<dbReference type="RefSeq" id="WP_318798041.1">
    <property type="nucleotide sequence ID" value="NZ_JARUJP010000009.1"/>
</dbReference>
<dbReference type="InterPro" id="IPR011059">
    <property type="entry name" value="Metal-dep_hydrolase_composite"/>
</dbReference>
<keyword evidence="1 3" id="KW-0378">Hydrolase</keyword>
<protein>
    <recommendedName>
        <fullName evidence="1">Isoaspartyl dipeptidase</fullName>
        <ecNumber evidence="1">3.4.19.-</ecNumber>
    </recommendedName>
</protein>
<dbReference type="Gene3D" id="2.30.40.10">
    <property type="entry name" value="Urease, subunit C, domain 1"/>
    <property type="match status" value="1"/>
</dbReference>
<dbReference type="InterPro" id="IPR010229">
    <property type="entry name" value="Pept_M38_dipep"/>
</dbReference>
<proteinExistence type="inferred from homology"/>
<reference evidence="3 4" key="1">
    <citation type="submission" date="2023-04" db="EMBL/GenBank/DDBJ databases">
        <title>Clostridium tannerae sp. nov., isolated from the fecal material of an alpaca.</title>
        <authorList>
            <person name="Miller S."/>
            <person name="Hendry M."/>
            <person name="King J."/>
            <person name="Sankaranarayanan K."/>
            <person name="Lawson P.A."/>
        </authorList>
    </citation>
    <scope>NUCLEOTIDE SEQUENCE [LARGE SCALE GENOMIC DNA]</scope>
    <source>
        <strain evidence="3 4">A1-XYC3</strain>
    </source>
</reference>
<dbReference type="PANTHER" id="PTHR11647:SF1">
    <property type="entry name" value="COLLAPSIN RESPONSE MEDIATOR PROTEIN"/>
    <property type="match status" value="1"/>
</dbReference>
<keyword evidence="1" id="KW-0862">Zinc</keyword>
<dbReference type="NCBIfam" id="TIGR01975">
    <property type="entry name" value="isoAsp_dipep"/>
    <property type="match status" value="1"/>
</dbReference>
<dbReference type="Proteomes" id="UP001281656">
    <property type="component" value="Unassembled WGS sequence"/>
</dbReference>
<dbReference type="InterPro" id="IPR050378">
    <property type="entry name" value="Metallo-dep_Hydrolases_sf"/>
</dbReference>
<keyword evidence="1" id="KW-0645">Protease</keyword>
<gene>
    <name evidence="3" type="primary">iadA</name>
    <name evidence="3" type="ORF">P8V03_09405</name>
</gene>
<accession>A0ABU4JT97</accession>
<comment type="function">
    <text evidence="1">Catalyzes the hydrolytic cleavage of a subset of L-isoaspartyl (L-beta-aspartyl) dipeptides. Used to degrade proteins damaged by L-isoaspartyl residues formation.</text>
</comment>
<dbReference type="EC" id="3.4.19.-" evidence="1"/>
<evidence type="ECO:0000259" key="2">
    <source>
        <dbReference type="Pfam" id="PF01979"/>
    </source>
</evidence>
<name>A0ABU4JT97_9CLOT</name>
<dbReference type="SUPFAM" id="SSF51556">
    <property type="entry name" value="Metallo-dependent hydrolases"/>
    <property type="match status" value="1"/>
</dbReference>
<comment type="caution">
    <text evidence="3">The sequence shown here is derived from an EMBL/GenBank/DDBJ whole genome shotgun (WGS) entry which is preliminary data.</text>
</comment>
<evidence type="ECO:0000256" key="1">
    <source>
        <dbReference type="PIRNR" id="PIRNR001238"/>
    </source>
</evidence>
<keyword evidence="4" id="KW-1185">Reference proteome</keyword>
<comment type="PTM">
    <text evidence="1">Carboxylation allows a single lysine to coordinate two zinc ions.</text>
</comment>
<dbReference type="GO" id="GO:0008798">
    <property type="term" value="F:beta-aspartyl-peptidase activity"/>
    <property type="evidence" value="ECO:0007669"/>
    <property type="project" value="UniProtKB-EC"/>
</dbReference>
<keyword evidence="1" id="KW-0479">Metal-binding</keyword>
<dbReference type="Pfam" id="PF01979">
    <property type="entry name" value="Amidohydro_1"/>
    <property type="match status" value="1"/>
</dbReference>
<dbReference type="EMBL" id="JARUJP010000009">
    <property type="protein sequence ID" value="MDW8801370.1"/>
    <property type="molecule type" value="Genomic_DNA"/>
</dbReference>
<dbReference type="SUPFAM" id="SSF51338">
    <property type="entry name" value="Composite domain of metallo-dependent hydrolases"/>
    <property type="match status" value="1"/>
</dbReference>
<keyword evidence="1" id="KW-0482">Metalloprotease</keyword>
<dbReference type="InterPro" id="IPR032466">
    <property type="entry name" value="Metal_Hydrolase"/>
</dbReference>
<dbReference type="PANTHER" id="PTHR11647">
    <property type="entry name" value="HYDRANTOINASE/DIHYDROPYRIMIDINASE FAMILY MEMBER"/>
    <property type="match status" value="1"/>
</dbReference>
<sequence length="396" mass="42576">MLLIKNVEVFSPKSLGKNNILISFDKIVYLSSEINLPTKNFPEIQIVDGSGLIAVPGLIDLHVHITGGGGEGGFATRTPELNLTDFTLSGVTTCIGLLGTDGSTRSMGNLLAKARGLEEEGLSTLCWTGCYQMPTRTITDSARTDIIFVDKIIGVGEIAISDHRDSHPSDYDLIHLASEARVGGMIAGKCGILHIHVGDGKNGLTPVFDIASESEIPFENLLPTHVNRNSLVYKQSVEYAKSGGFVDITTGIKPGGDDAVSASEVYKTMLNEGISPYNITMSSDAGGSMPIFDENGKLLKITTELPSANLDIIKECVSDRDLSIEEALIPLTSSPAKLLKLNNKGIIGEGYDADLILMDNKFKIHTVLCKGRIMVNNYKPVVYGNFENRTSQNING</sequence>
<feature type="domain" description="Amidohydrolase-related" evidence="2">
    <location>
        <begin position="53"/>
        <end position="373"/>
    </location>
</feature>